<organism evidence="1 2">
    <name type="scientific">Bacteroides xylanisolvens SD CC 1b</name>
    <dbReference type="NCBI Taxonomy" id="702447"/>
    <lineage>
        <taxon>Bacteria</taxon>
        <taxon>Pseudomonadati</taxon>
        <taxon>Bacteroidota</taxon>
        <taxon>Bacteroidia</taxon>
        <taxon>Bacteroidales</taxon>
        <taxon>Bacteroidaceae</taxon>
        <taxon>Bacteroides</taxon>
    </lineage>
</organism>
<evidence type="ECO:0000313" key="2">
    <source>
        <dbReference type="Proteomes" id="UP000019380"/>
    </source>
</evidence>
<proteinExistence type="predicted"/>
<dbReference type="EMBL" id="CBXG010000020">
    <property type="protein sequence ID" value="CDM04191.1"/>
    <property type="molecule type" value="Genomic_DNA"/>
</dbReference>
<comment type="caution">
    <text evidence="1">The sequence shown here is derived from an EMBL/GenBank/DDBJ whole genome shotgun (WGS) entry which is preliminary data.</text>
</comment>
<accession>W6P284</accession>
<sequence length="38" mass="4330">MCQYASQYARMVQLIGTLVGWDCLLYLSDFLTTGCFFA</sequence>
<dbReference type="Proteomes" id="UP000019380">
    <property type="component" value="Unassembled WGS sequence"/>
</dbReference>
<name>W6P284_9BACE</name>
<dbReference type="AlphaFoldDB" id="W6P284"/>
<reference evidence="1 2" key="1">
    <citation type="submission" date="2013-12" db="EMBL/GenBank/DDBJ databases">
        <title>Improved hybrid genome assemblies of Bacteroides xylanisolvens SD CC 1b and Bacteroides xylanisolvens SD CC 2a using Illumina and 454 Sequencing.</title>
        <authorList>
            <person name="Ramaraj T."/>
            <person name="Sundararajan A."/>
            <person name="Mudge J."/>
            <person name="Schilkey F.D."/>
            <person name="Delvecchio V."/>
            <person name="Donlon M."/>
            <person name="Ziemer C."/>
        </authorList>
    </citation>
    <scope>NUCLEOTIDE SEQUENCE [LARGE SCALE GENOMIC DNA]</scope>
</reference>
<protein>
    <submittedName>
        <fullName evidence="1">Uncharacterized protein</fullName>
    </submittedName>
</protein>
<gene>
    <name evidence="1" type="ORF">BN890_17660</name>
</gene>
<evidence type="ECO:0000313" key="1">
    <source>
        <dbReference type="EMBL" id="CDM04191.1"/>
    </source>
</evidence>